<comment type="caution">
    <text evidence="3">The sequence shown here is derived from an EMBL/GenBank/DDBJ whole genome shotgun (WGS) entry which is preliminary data.</text>
</comment>
<organism evidence="3 4">
    <name type="scientific">Lyophyllum shimeji</name>
    <name type="common">Hon-shimeji</name>
    <name type="synonym">Tricholoma shimeji</name>
    <dbReference type="NCBI Taxonomy" id="47721"/>
    <lineage>
        <taxon>Eukaryota</taxon>
        <taxon>Fungi</taxon>
        <taxon>Dikarya</taxon>
        <taxon>Basidiomycota</taxon>
        <taxon>Agaricomycotina</taxon>
        <taxon>Agaricomycetes</taxon>
        <taxon>Agaricomycetidae</taxon>
        <taxon>Agaricales</taxon>
        <taxon>Tricholomatineae</taxon>
        <taxon>Lyophyllaceae</taxon>
        <taxon>Lyophyllum</taxon>
    </lineage>
</organism>
<feature type="transmembrane region" description="Helical" evidence="2">
    <location>
        <begin position="273"/>
        <end position="300"/>
    </location>
</feature>
<accession>A0A9P3UJH5</accession>
<sequence length="308" mass="33524">MECSDPAISQPDRTCLQLLRSSSGNNSQPGARASPVRHAAQERRKRSTACLLPPVVLERCSGGELICQPPRKRPRLQGAVKTPKRISPIDSSDLRFLAMVQRSVAGGVLERGAAGRSKPEPFSESSLEAQDILLASRLRSRLLAQGVKLVDLLDVGSEPPWGAMDVDPEPDIPPVDPVDMDIDVESPERRPLSAETSIPSSPPRRSGPLASSSYCWVAGERNAGEDPEETVTACRWDFMIAHDDAVALPLTSLPCPLEFHQSRRRQLDAAMPPLVICHFAAFPLSCFALACHVSIARIFIPLPLPMHE</sequence>
<dbReference type="AlphaFoldDB" id="A0A9P3UJH5"/>
<keyword evidence="2" id="KW-0812">Transmembrane</keyword>
<evidence type="ECO:0000313" key="4">
    <source>
        <dbReference type="Proteomes" id="UP001063166"/>
    </source>
</evidence>
<name>A0A9P3UJH5_LYOSH</name>
<feature type="compositionally biased region" description="Low complexity" evidence="1">
    <location>
        <begin position="197"/>
        <end position="209"/>
    </location>
</feature>
<dbReference type="Proteomes" id="UP001063166">
    <property type="component" value="Unassembled WGS sequence"/>
</dbReference>
<keyword evidence="2" id="KW-0472">Membrane</keyword>
<dbReference type="OrthoDB" id="3057224at2759"/>
<keyword evidence="2" id="KW-1133">Transmembrane helix</keyword>
<reference evidence="3" key="1">
    <citation type="submission" date="2022-07" db="EMBL/GenBank/DDBJ databases">
        <title>The genome of Lyophyllum shimeji provides insight into the initial evolution of ectomycorrhizal fungal genome.</title>
        <authorList>
            <person name="Kobayashi Y."/>
            <person name="Shibata T."/>
            <person name="Hirakawa H."/>
            <person name="Shigenobu S."/>
            <person name="Nishiyama T."/>
            <person name="Yamada A."/>
            <person name="Hasebe M."/>
            <person name="Kawaguchi M."/>
        </authorList>
    </citation>
    <scope>NUCLEOTIDE SEQUENCE</scope>
    <source>
        <strain evidence="3">AT787</strain>
    </source>
</reference>
<feature type="compositionally biased region" description="Polar residues" evidence="1">
    <location>
        <begin position="19"/>
        <end position="29"/>
    </location>
</feature>
<proteinExistence type="predicted"/>
<evidence type="ECO:0000256" key="1">
    <source>
        <dbReference type="SAM" id="MobiDB-lite"/>
    </source>
</evidence>
<gene>
    <name evidence="3" type="ORF">LshimejAT787_0212580</name>
</gene>
<evidence type="ECO:0000256" key="2">
    <source>
        <dbReference type="SAM" id="Phobius"/>
    </source>
</evidence>
<keyword evidence="4" id="KW-1185">Reference proteome</keyword>
<dbReference type="EMBL" id="BRPK01000002">
    <property type="protein sequence ID" value="GLB35693.1"/>
    <property type="molecule type" value="Genomic_DNA"/>
</dbReference>
<feature type="region of interest" description="Disordered" evidence="1">
    <location>
        <begin position="180"/>
        <end position="209"/>
    </location>
</feature>
<evidence type="ECO:0000313" key="3">
    <source>
        <dbReference type="EMBL" id="GLB35693.1"/>
    </source>
</evidence>
<feature type="region of interest" description="Disordered" evidence="1">
    <location>
        <begin position="19"/>
        <end position="45"/>
    </location>
</feature>
<protein>
    <submittedName>
        <fullName evidence="3">Uncharacterized protein</fullName>
    </submittedName>
</protein>